<reference evidence="2" key="1">
    <citation type="submission" date="2021-10" db="EMBL/GenBank/DDBJ databases">
        <title>Roseicella aerolatum sp. nov., isolated from aerosols of e-waste dismantling site.</title>
        <authorList>
            <person name="Qin T."/>
        </authorList>
    </citation>
    <scope>NUCLEOTIDE SEQUENCE</scope>
    <source>
        <strain evidence="2">GB24</strain>
    </source>
</reference>
<comment type="caution">
    <text evidence="2">The sequence shown here is derived from an EMBL/GenBank/DDBJ whole genome shotgun (WGS) entry which is preliminary data.</text>
</comment>
<dbReference type="Pfam" id="PF06983">
    <property type="entry name" value="3-dmu-9_3-mt"/>
    <property type="match status" value="1"/>
</dbReference>
<organism evidence="2 3">
    <name type="scientific">Roseicella aerolata</name>
    <dbReference type="NCBI Taxonomy" id="2883479"/>
    <lineage>
        <taxon>Bacteria</taxon>
        <taxon>Pseudomonadati</taxon>
        <taxon>Pseudomonadota</taxon>
        <taxon>Alphaproteobacteria</taxon>
        <taxon>Acetobacterales</taxon>
        <taxon>Roseomonadaceae</taxon>
        <taxon>Roseicella</taxon>
    </lineage>
</organism>
<evidence type="ECO:0000313" key="3">
    <source>
        <dbReference type="Proteomes" id="UP001139311"/>
    </source>
</evidence>
<dbReference type="InterPro" id="IPR028973">
    <property type="entry name" value="PhnB-like"/>
</dbReference>
<dbReference type="SUPFAM" id="SSF54593">
    <property type="entry name" value="Glyoxalase/Bleomycin resistance protein/Dihydroxybiphenyl dioxygenase"/>
    <property type="match status" value="1"/>
</dbReference>
<dbReference type="PIRSF" id="PIRSF021700">
    <property type="entry name" value="3_dmu_93_MTrfase"/>
    <property type="match status" value="1"/>
</dbReference>
<name>A0A9X1IKG0_9PROT</name>
<feature type="domain" description="PhnB-like" evidence="1">
    <location>
        <begin position="4"/>
        <end position="115"/>
    </location>
</feature>
<dbReference type="CDD" id="cd06588">
    <property type="entry name" value="PhnB_like"/>
    <property type="match status" value="1"/>
</dbReference>
<protein>
    <submittedName>
        <fullName evidence="2">VOC family protein</fullName>
    </submittedName>
</protein>
<dbReference type="RefSeq" id="WP_226614059.1">
    <property type="nucleotide sequence ID" value="NZ_JAJAQI010000077.1"/>
</dbReference>
<proteinExistence type="predicted"/>
<evidence type="ECO:0000313" key="2">
    <source>
        <dbReference type="EMBL" id="MCB4825273.1"/>
    </source>
</evidence>
<dbReference type="Proteomes" id="UP001139311">
    <property type="component" value="Unassembled WGS sequence"/>
</dbReference>
<evidence type="ECO:0000259" key="1">
    <source>
        <dbReference type="Pfam" id="PF06983"/>
    </source>
</evidence>
<dbReference type="InterPro" id="IPR009725">
    <property type="entry name" value="3_dmu_93_MTrfase"/>
</dbReference>
<dbReference type="EMBL" id="JAJAQI010000077">
    <property type="protein sequence ID" value="MCB4825273.1"/>
    <property type="molecule type" value="Genomic_DNA"/>
</dbReference>
<sequence>MATLAPCIWIPERAEEAAAFYLSAFRAAGQPAERRGEMRMGAEGSLIAVVIDLAGQEVILFNPPGEERPSPGISLFLTCRTQAEVDALWDRLLEGGAPICCGWLKDRYGVSWQVVPGPLGDMMQAADAAQAGRLMQAIQGMVKLDLPALQRAFEG</sequence>
<dbReference type="Gene3D" id="3.10.180.10">
    <property type="entry name" value="2,3-Dihydroxybiphenyl 1,2-Dioxygenase, domain 1"/>
    <property type="match status" value="1"/>
</dbReference>
<dbReference type="PANTHER" id="PTHR33990">
    <property type="entry name" value="PROTEIN YJDN-RELATED"/>
    <property type="match status" value="1"/>
</dbReference>
<gene>
    <name evidence="2" type="ORF">LHA35_26495</name>
</gene>
<dbReference type="AlphaFoldDB" id="A0A9X1IKG0"/>
<keyword evidence="3" id="KW-1185">Reference proteome</keyword>
<accession>A0A9X1IKG0</accession>
<dbReference type="InterPro" id="IPR029068">
    <property type="entry name" value="Glyas_Bleomycin-R_OHBP_Dase"/>
</dbReference>